<dbReference type="Pfam" id="PF08849">
    <property type="entry name" value="BrxA"/>
    <property type="match status" value="1"/>
</dbReference>
<dbReference type="Proteomes" id="UP000449710">
    <property type="component" value="Unassembled WGS sequence"/>
</dbReference>
<dbReference type="InterPro" id="IPR023137">
    <property type="entry name" value="BrxA_sf"/>
</dbReference>
<keyword evidence="2" id="KW-1185">Reference proteome</keyword>
<dbReference type="AlphaFoldDB" id="A0AA44BCU7"/>
<sequence>MGKYKSTIKSLSFLHLELKKASELRLEGFNDKEIKERIREDNIFMLKSDNRKRAIASEIVARLSQLDEALMEMITTKHSSIGKLITLYSIMKKDQLFLAFMQEVYRDKLILGDHRVTAKDFNLFYQGKREQEEVMGTWTDYTYKKLTQVYKRILVEAGLAKRVNKDIEIQPAIIDYDLEESIKAVGDEDYVKILQGVRQ</sequence>
<dbReference type="InterPro" id="IPR014948">
    <property type="entry name" value="BrxA"/>
</dbReference>
<comment type="caution">
    <text evidence="1">The sequence shown here is derived from an EMBL/GenBank/DDBJ whole genome shotgun (WGS) entry which is preliminary data.</text>
</comment>
<evidence type="ECO:0000313" key="2">
    <source>
        <dbReference type="Proteomes" id="UP000449710"/>
    </source>
</evidence>
<accession>A0AA44BCU7</accession>
<organism evidence="1 2">
    <name type="scientific">Isachenkonia alkalipeptolytica</name>
    <dbReference type="NCBI Taxonomy" id="2565777"/>
    <lineage>
        <taxon>Bacteria</taxon>
        <taxon>Bacillati</taxon>
        <taxon>Bacillota</taxon>
        <taxon>Clostridia</taxon>
        <taxon>Eubacteriales</taxon>
        <taxon>Clostridiaceae</taxon>
        <taxon>Isachenkonia</taxon>
    </lineage>
</organism>
<evidence type="ECO:0000313" key="1">
    <source>
        <dbReference type="EMBL" id="NBG87674.1"/>
    </source>
</evidence>
<reference evidence="1 2" key="1">
    <citation type="submission" date="2019-04" db="EMBL/GenBank/DDBJ databases">
        <title>Isachenkonia alkalipeptolytica gen. nov. sp. nov. a new anaerobic, alkiliphilic organothrophic bacterium capable to reduce synthesized ferrihydrite isolated from a soda lake.</title>
        <authorList>
            <person name="Toshchakov S.V."/>
            <person name="Zavarzina D.G."/>
            <person name="Zhilina T.N."/>
            <person name="Kostrikina N.A."/>
            <person name="Kublanov I.V."/>
        </authorList>
    </citation>
    <scope>NUCLEOTIDE SEQUENCE [LARGE SCALE GENOMIC DNA]</scope>
    <source>
        <strain evidence="1 2">Z-1701</strain>
    </source>
</reference>
<dbReference type="Gene3D" id="1.10.3540.10">
    <property type="entry name" value="uncharacterized protein from magnetospirillum magneticum domain"/>
    <property type="match status" value="1"/>
</dbReference>
<dbReference type="RefSeq" id="WP_160719330.1">
    <property type="nucleotide sequence ID" value="NZ_SUMG01000003.1"/>
</dbReference>
<proteinExistence type="predicted"/>
<gene>
    <name evidence="1" type="ORF">ISALK_04090</name>
</gene>
<name>A0AA44BCU7_9CLOT</name>
<protein>
    <submittedName>
        <fullName evidence="1">DUF1819 family protein</fullName>
    </submittedName>
</protein>
<dbReference type="EMBL" id="SUMG01000003">
    <property type="protein sequence ID" value="NBG87674.1"/>
    <property type="molecule type" value="Genomic_DNA"/>
</dbReference>